<name>A0A5M4FI66_9ACTN</name>
<dbReference type="InterPro" id="IPR029058">
    <property type="entry name" value="AB_hydrolase_fold"/>
</dbReference>
<dbReference type="SUPFAM" id="SSF53474">
    <property type="entry name" value="alpha/beta-Hydrolases"/>
    <property type="match status" value="1"/>
</dbReference>
<dbReference type="OrthoDB" id="4320047at2"/>
<dbReference type="EMBL" id="SDPQ02000001">
    <property type="protein sequence ID" value="KAA1399800.1"/>
    <property type="molecule type" value="Genomic_DNA"/>
</dbReference>
<feature type="transmembrane region" description="Helical" evidence="2">
    <location>
        <begin position="236"/>
        <end position="253"/>
    </location>
</feature>
<dbReference type="RefSeq" id="WP_149687922.1">
    <property type="nucleotide sequence ID" value="NZ_SDPQ02000001.1"/>
</dbReference>
<feature type="transmembrane region" description="Helical" evidence="2">
    <location>
        <begin position="472"/>
        <end position="492"/>
    </location>
</feature>
<feature type="transmembrane region" description="Helical" evidence="2">
    <location>
        <begin position="75"/>
        <end position="96"/>
    </location>
</feature>
<evidence type="ECO:0000313" key="4">
    <source>
        <dbReference type="Proteomes" id="UP000380867"/>
    </source>
</evidence>
<sequence length="877" mass="95457">MATHAEWVELRVHGVSGTPPEAMLARPHVLQVDGDDKSRFFRAVDDEGREIRAEDGHVVEGFHWGNYTSGSWRKALWLALIPFGLINAAAFMLPPVEDHEGKVDPLARRLRIGAMAGLRLQAVFLTATFAFAIGMVLIDIIGTRWAYRHLSAIPDGFENLVPAAATVVAALIILPLGLSLRPRPLLEGPPARPDPDPALQPVDASSPRPTEKVEHVQRRTPFARPEFYRGDSDTSAFRALHVAIGLFTIALMAQRFSARQLWSVDASEGRPGLGVVILILLGVAIAATVGLGDPERGATTLHGGASRGWALTWHRWISRLSLVLLLLSMLSIALAARALQLRGLPRERALDGLDRFRIPQFISRVVEFDVIGRWLVMLAGAGALVAGLFAVGLAVRTRRWRASRDDEAWAFRPYSWGLTSIAVANLAVILGVGFAAALVTGVSTALGQREVKAGGDSKKTALGSTPLIDRVAYAWGLGIIVVALAAAICLVVSRIVSRQRLLAHVEVGYPSGVAYVGRREDAEPYPAPRAAGWRHALASAVWEARLKNQIQLTIWSIVIVGAVLALFLGWSELAPLKHIARPPEDLRVLSVASDEVNELPDRVESWAPVLAQVGAWTLLGLIALLIAKGRQALGDEQTRRGINIVWDVVAFWPHAVHPFAPEPYSQRAVVDLTERIRYHVAAVPDDAPGRSVIVCGHSQGSLVSFAALNLLSDDELSKIGLLTFGSQLRVIFPRAFPAYVNHTAIVSTRGLLDGAWINLWRDTDPLAGPVLSWNHDIHVKPPRESHFTVPEGRLEPIGGSIPTIGQVDEITTAFAVWRCGDDWRLTDPTRRPVELPSGVDPIVEAPINALRGHSRYWSDPVWGAALTTLRHRRAGGE</sequence>
<evidence type="ECO:0000256" key="2">
    <source>
        <dbReference type="SAM" id="Phobius"/>
    </source>
</evidence>
<accession>A0A5M4FI66</accession>
<feature type="transmembrane region" description="Helical" evidence="2">
    <location>
        <begin position="416"/>
        <end position="439"/>
    </location>
</feature>
<keyword evidence="2" id="KW-0472">Membrane</keyword>
<feature type="transmembrane region" description="Helical" evidence="2">
    <location>
        <begin position="374"/>
        <end position="395"/>
    </location>
</feature>
<dbReference type="AlphaFoldDB" id="A0A5M4FI66"/>
<feature type="transmembrane region" description="Helical" evidence="2">
    <location>
        <begin position="161"/>
        <end position="180"/>
    </location>
</feature>
<feature type="transmembrane region" description="Helical" evidence="2">
    <location>
        <begin position="117"/>
        <end position="141"/>
    </location>
</feature>
<feature type="transmembrane region" description="Helical" evidence="2">
    <location>
        <begin position="316"/>
        <end position="336"/>
    </location>
</feature>
<feature type="transmembrane region" description="Helical" evidence="2">
    <location>
        <begin position="273"/>
        <end position="292"/>
    </location>
</feature>
<organism evidence="3 4">
    <name type="scientific">Aeromicrobium ginsengisoli</name>
    <dbReference type="NCBI Taxonomy" id="363867"/>
    <lineage>
        <taxon>Bacteria</taxon>
        <taxon>Bacillati</taxon>
        <taxon>Actinomycetota</taxon>
        <taxon>Actinomycetes</taxon>
        <taxon>Propionibacteriales</taxon>
        <taxon>Nocardioidaceae</taxon>
        <taxon>Aeromicrobium</taxon>
    </lineage>
</organism>
<keyword evidence="4" id="KW-1185">Reference proteome</keyword>
<feature type="region of interest" description="Disordered" evidence="1">
    <location>
        <begin position="185"/>
        <end position="216"/>
    </location>
</feature>
<gene>
    <name evidence="3" type="ORF">ESP70_003315</name>
</gene>
<feature type="transmembrane region" description="Helical" evidence="2">
    <location>
        <begin position="552"/>
        <end position="570"/>
    </location>
</feature>
<reference evidence="3" key="1">
    <citation type="submission" date="2019-09" db="EMBL/GenBank/DDBJ databases">
        <authorList>
            <person name="Li J."/>
        </authorList>
    </citation>
    <scope>NUCLEOTIDE SEQUENCE [LARGE SCALE GENOMIC DNA]</scope>
    <source>
        <strain evidence="3">JCM 14732</strain>
    </source>
</reference>
<keyword evidence="2" id="KW-1133">Transmembrane helix</keyword>
<keyword evidence="2" id="KW-0812">Transmembrane</keyword>
<comment type="caution">
    <text evidence="3">The sequence shown here is derived from an EMBL/GenBank/DDBJ whole genome shotgun (WGS) entry which is preliminary data.</text>
</comment>
<evidence type="ECO:0000313" key="3">
    <source>
        <dbReference type="EMBL" id="KAA1399800.1"/>
    </source>
</evidence>
<protein>
    <recommendedName>
        <fullName evidence="5">Lipase family protein</fullName>
    </recommendedName>
</protein>
<dbReference type="Proteomes" id="UP000380867">
    <property type="component" value="Unassembled WGS sequence"/>
</dbReference>
<evidence type="ECO:0008006" key="5">
    <source>
        <dbReference type="Google" id="ProtNLM"/>
    </source>
</evidence>
<evidence type="ECO:0000256" key="1">
    <source>
        <dbReference type="SAM" id="MobiDB-lite"/>
    </source>
</evidence>
<proteinExistence type="predicted"/>